<dbReference type="VEuPathDB" id="FungiDB:BO70DRAFT_379630"/>
<comment type="caution">
    <text evidence="2">The sequence shown here is derived from an EMBL/GenBank/DDBJ whole genome shotgun (WGS) entry which is preliminary data.</text>
</comment>
<evidence type="ECO:0000313" key="3">
    <source>
        <dbReference type="Proteomes" id="UP000247233"/>
    </source>
</evidence>
<gene>
    <name evidence="2" type="ORF">BO70DRAFT_379630</name>
</gene>
<feature type="compositionally biased region" description="Polar residues" evidence="1">
    <location>
        <begin position="34"/>
        <end position="51"/>
    </location>
</feature>
<feature type="region of interest" description="Disordered" evidence="1">
    <location>
        <begin position="26"/>
        <end position="63"/>
    </location>
</feature>
<dbReference type="RefSeq" id="XP_025399352.1">
    <property type="nucleotide sequence ID" value="XM_025545359.1"/>
</dbReference>
<evidence type="ECO:0000256" key="1">
    <source>
        <dbReference type="SAM" id="MobiDB-lite"/>
    </source>
</evidence>
<keyword evidence="3" id="KW-1185">Reference proteome</keyword>
<evidence type="ECO:0000313" key="2">
    <source>
        <dbReference type="EMBL" id="PWY82087.1"/>
    </source>
</evidence>
<dbReference type="AlphaFoldDB" id="A0A317W9V5"/>
<name>A0A317W9V5_9EURO</name>
<dbReference type="STRING" id="1448321.A0A317W9V5"/>
<dbReference type="EMBL" id="MSFL01000012">
    <property type="protein sequence ID" value="PWY82087.1"/>
    <property type="molecule type" value="Genomic_DNA"/>
</dbReference>
<accession>A0A317W9V5</accession>
<organism evidence="2 3">
    <name type="scientific">Aspergillus heteromorphus CBS 117.55</name>
    <dbReference type="NCBI Taxonomy" id="1448321"/>
    <lineage>
        <taxon>Eukaryota</taxon>
        <taxon>Fungi</taxon>
        <taxon>Dikarya</taxon>
        <taxon>Ascomycota</taxon>
        <taxon>Pezizomycotina</taxon>
        <taxon>Eurotiomycetes</taxon>
        <taxon>Eurotiomycetidae</taxon>
        <taxon>Eurotiales</taxon>
        <taxon>Aspergillaceae</taxon>
        <taxon>Aspergillus</taxon>
        <taxon>Aspergillus subgen. Circumdati</taxon>
    </lineage>
</organism>
<dbReference type="GeneID" id="37067596"/>
<reference evidence="2 3" key="1">
    <citation type="submission" date="2016-12" db="EMBL/GenBank/DDBJ databases">
        <title>The genomes of Aspergillus section Nigri reveals drivers in fungal speciation.</title>
        <authorList>
            <consortium name="DOE Joint Genome Institute"/>
            <person name="Vesth T.C."/>
            <person name="Nybo J."/>
            <person name="Theobald S."/>
            <person name="Brandl J."/>
            <person name="Frisvad J.C."/>
            <person name="Nielsen K.F."/>
            <person name="Lyhne E.K."/>
            <person name="Kogle M.E."/>
            <person name="Kuo A."/>
            <person name="Riley R."/>
            <person name="Clum A."/>
            <person name="Nolan M."/>
            <person name="Lipzen A."/>
            <person name="Salamov A."/>
            <person name="Henrissat B."/>
            <person name="Wiebenga A."/>
            <person name="De Vries R.P."/>
            <person name="Grigoriev I.V."/>
            <person name="Mortensen U.H."/>
            <person name="Andersen M.R."/>
            <person name="Baker S.E."/>
        </authorList>
    </citation>
    <scope>NUCLEOTIDE SEQUENCE [LARGE SCALE GENOMIC DNA]</scope>
    <source>
        <strain evidence="2 3">CBS 117.55</strain>
    </source>
</reference>
<dbReference type="Proteomes" id="UP000247233">
    <property type="component" value="Unassembled WGS sequence"/>
</dbReference>
<proteinExistence type="predicted"/>
<protein>
    <submittedName>
        <fullName evidence="2">Uncharacterized protein</fullName>
    </submittedName>
</protein>
<dbReference type="OrthoDB" id="3546385at2759"/>
<sequence>MVGSESPGPFVEFDYLKIFLHHPSPSPSPGSHHLTFNPSKPSSSVNPLKLSTTTTTTTQNAPNIPLLHLPAARAPAPNLAPRPPLPHHALPPHLRTRLLDPRHLTPSDPDYDPSTPDSNLNFEFDHTRLPPMQVSLPLYFVNREAHDLTVSWLRKHPTIAVRFDPAAQCVFFTKPYDPRTDAMYVSLERWTEFICEPFDRQFEPDLLNRNLGCPAPEVRRIAVPRALLWVEKDPFAEFWHWFGGVSSVFLVEGEVAVEEKGGSGCRAGGRCRGGGCGVAVGL</sequence>